<keyword evidence="4" id="KW-1133">Transmembrane helix</keyword>
<dbReference type="OrthoDB" id="3687641at2759"/>
<organism evidence="5 6">
    <name type="scientific">Lachnellula hyalina</name>
    <dbReference type="NCBI Taxonomy" id="1316788"/>
    <lineage>
        <taxon>Eukaryota</taxon>
        <taxon>Fungi</taxon>
        <taxon>Dikarya</taxon>
        <taxon>Ascomycota</taxon>
        <taxon>Pezizomycotina</taxon>
        <taxon>Leotiomycetes</taxon>
        <taxon>Helotiales</taxon>
        <taxon>Lachnaceae</taxon>
        <taxon>Lachnellula</taxon>
    </lineage>
</organism>
<keyword evidence="4" id="KW-0472">Membrane</keyword>
<dbReference type="GO" id="GO:0016491">
    <property type="term" value="F:oxidoreductase activity"/>
    <property type="evidence" value="ECO:0007669"/>
    <property type="project" value="UniProtKB-KW"/>
</dbReference>
<feature type="transmembrane region" description="Helical" evidence="4">
    <location>
        <begin position="36"/>
        <end position="55"/>
    </location>
</feature>
<dbReference type="RefSeq" id="XP_031006192.1">
    <property type="nucleotide sequence ID" value="XM_031149173.1"/>
</dbReference>
<dbReference type="PANTHER" id="PTHR33365">
    <property type="entry name" value="YALI0B05434P"/>
    <property type="match status" value="1"/>
</dbReference>
<protein>
    <submittedName>
        <fullName evidence="5">Cyclochlorotine biosynthesis protein R</fullName>
    </submittedName>
</protein>
<dbReference type="GO" id="GO:0043386">
    <property type="term" value="P:mycotoxin biosynthetic process"/>
    <property type="evidence" value="ECO:0007669"/>
    <property type="project" value="InterPro"/>
</dbReference>
<reference evidence="5 6" key="1">
    <citation type="submission" date="2018-05" db="EMBL/GenBank/DDBJ databases">
        <title>Genome sequencing and assembly of the regulated plant pathogen Lachnellula willkommii and related sister species for the development of diagnostic species identification markers.</title>
        <authorList>
            <person name="Giroux E."/>
            <person name="Bilodeau G."/>
        </authorList>
    </citation>
    <scope>NUCLEOTIDE SEQUENCE [LARGE SCALE GENOMIC DNA]</scope>
    <source>
        <strain evidence="5 6">CBS 185.66</strain>
    </source>
</reference>
<evidence type="ECO:0000256" key="4">
    <source>
        <dbReference type="SAM" id="Phobius"/>
    </source>
</evidence>
<evidence type="ECO:0000256" key="3">
    <source>
        <dbReference type="ARBA" id="ARBA00035112"/>
    </source>
</evidence>
<dbReference type="PANTHER" id="PTHR33365:SF11">
    <property type="entry name" value="TAT PATHWAY SIGNAL SEQUENCE"/>
    <property type="match status" value="1"/>
</dbReference>
<accession>A0A8H8R2V2</accession>
<dbReference type="InterPro" id="IPR021765">
    <property type="entry name" value="UstYa-like"/>
</dbReference>
<keyword evidence="4" id="KW-0812">Transmembrane</keyword>
<proteinExistence type="inferred from homology"/>
<comment type="pathway">
    <text evidence="1">Mycotoxin biosynthesis.</text>
</comment>
<dbReference type="EMBL" id="QGMH01000049">
    <property type="protein sequence ID" value="TVY27404.1"/>
    <property type="molecule type" value="Genomic_DNA"/>
</dbReference>
<gene>
    <name evidence="5" type="primary">cctR</name>
    <name evidence="5" type="ORF">LHYA1_G004211</name>
</gene>
<name>A0A8H8R2V2_9HELO</name>
<dbReference type="Proteomes" id="UP000431533">
    <property type="component" value="Unassembled WGS sequence"/>
</dbReference>
<keyword evidence="2" id="KW-0560">Oxidoreductase</keyword>
<evidence type="ECO:0000313" key="6">
    <source>
        <dbReference type="Proteomes" id="UP000431533"/>
    </source>
</evidence>
<evidence type="ECO:0000313" key="5">
    <source>
        <dbReference type="EMBL" id="TVY27404.1"/>
    </source>
</evidence>
<dbReference type="GeneID" id="41984409"/>
<comment type="caution">
    <text evidence="5">The sequence shown here is derived from an EMBL/GenBank/DDBJ whole genome shotgun (WGS) entry which is preliminary data.</text>
</comment>
<sequence length="248" mass="28347">MSFFNPRKVSYHKLSCSDVSLASSSKNAKSGPYKHLLATVLALGWAVTLILYWHLSISTRKPLTPIPLGVFRPITKVFEHNEWWSGMSAETQDHWNAQFAGHGALWVEHPESYGLENGIVAEFDHPHKDEIDEARFFIISKLHEVHCLSWIRRHWWTALTGGNLTELEDGGVFPVHIDHCFEYLRQALSCGGEDIVFEGYSPLMHEGRVSTAVSGWGRAHRCIDFDALADFQTQQEARYNLTWQRIDQ</sequence>
<dbReference type="Pfam" id="PF11807">
    <property type="entry name" value="UstYa"/>
    <property type="match status" value="1"/>
</dbReference>
<keyword evidence="6" id="KW-1185">Reference proteome</keyword>
<comment type="similarity">
    <text evidence="3">Belongs to the ustYa family.</text>
</comment>
<evidence type="ECO:0000256" key="2">
    <source>
        <dbReference type="ARBA" id="ARBA00023002"/>
    </source>
</evidence>
<evidence type="ECO:0000256" key="1">
    <source>
        <dbReference type="ARBA" id="ARBA00004685"/>
    </source>
</evidence>
<dbReference type="AlphaFoldDB" id="A0A8H8R2V2"/>